<organism evidence="3 4">
    <name type="scientific">Gymnopilus dilepis</name>
    <dbReference type="NCBI Taxonomy" id="231916"/>
    <lineage>
        <taxon>Eukaryota</taxon>
        <taxon>Fungi</taxon>
        <taxon>Dikarya</taxon>
        <taxon>Basidiomycota</taxon>
        <taxon>Agaricomycotina</taxon>
        <taxon>Agaricomycetes</taxon>
        <taxon>Agaricomycetidae</taxon>
        <taxon>Agaricales</taxon>
        <taxon>Agaricineae</taxon>
        <taxon>Hymenogastraceae</taxon>
        <taxon>Gymnopilus</taxon>
    </lineage>
</organism>
<feature type="compositionally biased region" description="Basic and acidic residues" evidence="2">
    <location>
        <begin position="223"/>
        <end position="252"/>
    </location>
</feature>
<feature type="coiled-coil region" evidence="1">
    <location>
        <begin position="161"/>
        <end position="195"/>
    </location>
</feature>
<gene>
    <name evidence="3" type="ORF">CVT26_004887</name>
</gene>
<evidence type="ECO:0000313" key="3">
    <source>
        <dbReference type="EMBL" id="PPQ74779.1"/>
    </source>
</evidence>
<feature type="compositionally biased region" description="Basic residues" evidence="2">
    <location>
        <begin position="253"/>
        <end position="264"/>
    </location>
</feature>
<dbReference type="EMBL" id="NHYE01005314">
    <property type="protein sequence ID" value="PPQ74779.1"/>
    <property type="molecule type" value="Genomic_DNA"/>
</dbReference>
<dbReference type="OrthoDB" id="3265817at2759"/>
<feature type="region of interest" description="Disordered" evidence="2">
    <location>
        <begin position="1"/>
        <end position="114"/>
    </location>
</feature>
<accession>A0A409W8B8</accession>
<comment type="caution">
    <text evidence="3">The sequence shown here is derived from an EMBL/GenBank/DDBJ whole genome shotgun (WGS) entry which is preliminary data.</text>
</comment>
<dbReference type="Proteomes" id="UP000284706">
    <property type="component" value="Unassembled WGS sequence"/>
</dbReference>
<keyword evidence="1" id="KW-0175">Coiled coil</keyword>
<feature type="region of interest" description="Disordered" evidence="2">
    <location>
        <begin position="340"/>
        <end position="409"/>
    </location>
</feature>
<feature type="compositionally biased region" description="Low complexity" evidence="2">
    <location>
        <begin position="69"/>
        <end position="84"/>
    </location>
</feature>
<name>A0A409W8B8_9AGAR</name>
<reference evidence="3 4" key="1">
    <citation type="journal article" date="2018" name="Evol. Lett.">
        <title>Horizontal gene cluster transfer increased hallucinogenic mushroom diversity.</title>
        <authorList>
            <person name="Reynolds H.T."/>
            <person name="Vijayakumar V."/>
            <person name="Gluck-Thaler E."/>
            <person name="Korotkin H.B."/>
            <person name="Matheny P.B."/>
            <person name="Slot J.C."/>
        </authorList>
    </citation>
    <scope>NUCLEOTIDE SEQUENCE [LARGE SCALE GENOMIC DNA]</scope>
    <source>
        <strain evidence="3 4">SRW20</strain>
    </source>
</reference>
<evidence type="ECO:0000313" key="4">
    <source>
        <dbReference type="Proteomes" id="UP000284706"/>
    </source>
</evidence>
<feature type="region of interest" description="Disordered" evidence="2">
    <location>
        <begin position="221"/>
        <end position="315"/>
    </location>
</feature>
<feature type="compositionally biased region" description="Low complexity" evidence="2">
    <location>
        <begin position="353"/>
        <end position="369"/>
    </location>
</feature>
<protein>
    <submittedName>
        <fullName evidence="3">Uncharacterized protein</fullName>
    </submittedName>
</protein>
<feature type="compositionally biased region" description="Low complexity" evidence="2">
    <location>
        <begin position="395"/>
        <end position="409"/>
    </location>
</feature>
<evidence type="ECO:0000256" key="2">
    <source>
        <dbReference type="SAM" id="MobiDB-lite"/>
    </source>
</evidence>
<dbReference type="InParanoid" id="A0A409W8B8"/>
<evidence type="ECO:0000256" key="1">
    <source>
        <dbReference type="SAM" id="Coils"/>
    </source>
</evidence>
<dbReference type="AlphaFoldDB" id="A0A409W8B8"/>
<sequence>MSVEIEAPQDLAQQHERTASERSTLSLDIPASEPSSSAPSSGPPSPNPLADSDTHTPQSTPSETPPPSTSRHASTSSLTSSSLSVKFAPLPELAPRRRRSNTPLGMAARGQLTRRRKIQMSAQQMLQQQQLAANPNITPEELEAGRLHQEELAAHYAQIQASAVAQLAREEQAQLEQEEEEMERQLQMKIEAKKGLIAADEMDDKLLSLGKTVKTFWKKVAHHKDSDSEAENVRAKERAKDTDKDKSVEGGKMKAKMGSIRRKSSKLELEEPVPASTVPPPPLPPLRPILANITTPNIDTNNTEHEFPKIESPVEEGGGVWEEEIATDFPLNVSQTETIVEGRPVHSLPPIETSLSSDSTSSTPTVTTTVQALAVKGSKGKAEDQIQTPTPVQTPKKSLLGKSLKSPPVKGKLLGVVKS</sequence>
<proteinExistence type="predicted"/>
<keyword evidence="4" id="KW-1185">Reference proteome</keyword>
<feature type="compositionally biased region" description="Low complexity" evidence="2">
    <location>
        <begin position="30"/>
        <end position="40"/>
    </location>
</feature>
<feature type="compositionally biased region" description="Low complexity" evidence="2">
    <location>
        <begin position="292"/>
        <end position="301"/>
    </location>
</feature>
<feature type="compositionally biased region" description="Pro residues" evidence="2">
    <location>
        <begin position="277"/>
        <end position="287"/>
    </location>
</feature>